<dbReference type="InterPro" id="IPR050727">
    <property type="entry name" value="GH43_arabinanases"/>
</dbReference>
<dbReference type="Proteomes" id="UP000283341">
    <property type="component" value="Unassembled WGS sequence"/>
</dbReference>
<organism evidence="10 11">
    <name type="scientific">Bacteroides cellulosilyticus</name>
    <dbReference type="NCBI Taxonomy" id="246787"/>
    <lineage>
        <taxon>Bacteria</taxon>
        <taxon>Pseudomonadati</taxon>
        <taxon>Bacteroidota</taxon>
        <taxon>Bacteroidia</taxon>
        <taxon>Bacteroidales</taxon>
        <taxon>Bacteroidaceae</taxon>
        <taxon>Bacteroides</taxon>
    </lineage>
</organism>
<evidence type="ECO:0000256" key="7">
    <source>
        <dbReference type="RuleBase" id="RU361187"/>
    </source>
</evidence>
<dbReference type="GO" id="GO:0005975">
    <property type="term" value="P:carbohydrate metabolic process"/>
    <property type="evidence" value="ECO:0007669"/>
    <property type="project" value="InterPro"/>
</dbReference>
<evidence type="ECO:0000313" key="10">
    <source>
        <dbReference type="EMBL" id="RGS36857.1"/>
    </source>
</evidence>
<evidence type="ECO:0000256" key="3">
    <source>
        <dbReference type="ARBA" id="ARBA00022801"/>
    </source>
</evidence>
<keyword evidence="8" id="KW-0472">Membrane</keyword>
<dbReference type="Pfam" id="PF16369">
    <property type="entry name" value="GH43_C"/>
    <property type="match status" value="1"/>
</dbReference>
<feature type="transmembrane region" description="Helical" evidence="8">
    <location>
        <begin position="20"/>
        <end position="40"/>
    </location>
</feature>
<reference evidence="10 11" key="1">
    <citation type="submission" date="2018-08" db="EMBL/GenBank/DDBJ databases">
        <title>A genome reference for cultivated species of the human gut microbiota.</title>
        <authorList>
            <person name="Zou Y."/>
            <person name="Xue W."/>
            <person name="Luo G."/>
        </authorList>
    </citation>
    <scope>NUCLEOTIDE SEQUENCE [LARGE SCALE GENOMIC DNA]</scope>
    <source>
        <strain evidence="10 11">AF22-3AC</strain>
    </source>
</reference>
<dbReference type="SUPFAM" id="SSF75005">
    <property type="entry name" value="Arabinanase/levansucrase/invertase"/>
    <property type="match status" value="1"/>
</dbReference>
<accession>A0A412II48</accession>
<sequence length="511" mass="58549">MRRGVFLQQNLLFADIMRNLLHVAVLLMSSLFAGCTSSVFTPTALPNPWADDYSSLSPMESYQSWGTYNVHDPSCRKIGDYYYMYSTDAIFRENRKEAKEKGVPLGFIQMRRSKDLVHWEFLGWALPEIPQEAVEWVRSHAGGHGATNIWAPYIIPYNNKYRLYYCVSAFGRKSSYIGLAESESPEGPWTLAGCAVKTDDTTAMNAIDPSITVDPSTRKWWMHYGSFFGGLYCVELNPETGLPMLDGDRGHLVARRANYKKDNLEAPEIIYNPDLKEYYLFVSYDPLMTTYNVRVGRSDKAEGPFIDYFGKELKDTTNNFPILTAPYRFKNHPGWAGTAHCAVFTSDDGQYFMAHQGRLSPQNQMMDLHVRQVFFTKDGWPVVSPERYAGSNPREFSAEDLVGEWEIIRVQEPLYERQLEAGQILWGEGELQDEEWNMSHFLYLEKDGNLGEDKGIWDFAKEDQSLQLILDGEVVKNLIVFAGHDWENEIETVLFTGLDSRGRSVWGKRTK</sequence>
<feature type="active site" description="Proton acceptor" evidence="5">
    <location>
        <position position="72"/>
    </location>
</feature>
<evidence type="ECO:0000256" key="2">
    <source>
        <dbReference type="ARBA" id="ARBA00009865"/>
    </source>
</evidence>
<dbReference type="PANTHER" id="PTHR43301:SF3">
    <property type="entry name" value="ARABINAN ENDO-1,5-ALPHA-L-ARABINOSIDASE A-RELATED"/>
    <property type="match status" value="1"/>
</dbReference>
<keyword evidence="8" id="KW-1133">Transmembrane helix</keyword>
<dbReference type="RefSeq" id="WP_118402590.1">
    <property type="nucleotide sequence ID" value="NZ_JADNFX010000034.1"/>
</dbReference>
<comment type="pathway">
    <text evidence="1">Glycan metabolism; L-arabinan degradation.</text>
</comment>
<name>A0A412II48_9BACE</name>
<dbReference type="Gene3D" id="2.40.128.10">
    <property type="match status" value="1"/>
</dbReference>
<dbReference type="CDD" id="cd08998">
    <property type="entry name" value="GH43_Arb43a-like"/>
    <property type="match status" value="1"/>
</dbReference>
<keyword evidence="4 7" id="KW-0326">Glycosidase</keyword>
<feature type="domain" description="Extracellular endo-alpha-(1-&gt;5)-L-arabinanase C-terminal" evidence="9">
    <location>
        <begin position="385"/>
        <end position="507"/>
    </location>
</feature>
<comment type="similarity">
    <text evidence="2 7">Belongs to the glycosyl hydrolase 43 family.</text>
</comment>
<comment type="caution">
    <text evidence="10">The sequence shown here is derived from an EMBL/GenBank/DDBJ whole genome shotgun (WGS) entry which is preliminary data.</text>
</comment>
<dbReference type="Gene3D" id="2.115.10.20">
    <property type="entry name" value="Glycosyl hydrolase domain, family 43"/>
    <property type="match status" value="1"/>
</dbReference>
<evidence type="ECO:0000256" key="1">
    <source>
        <dbReference type="ARBA" id="ARBA00004834"/>
    </source>
</evidence>
<keyword evidence="8" id="KW-0812">Transmembrane</keyword>
<dbReference type="InterPro" id="IPR023296">
    <property type="entry name" value="Glyco_hydro_beta-prop_sf"/>
</dbReference>
<dbReference type="PANTHER" id="PTHR43301">
    <property type="entry name" value="ARABINAN ENDO-1,5-ALPHA-L-ARABINOSIDASE"/>
    <property type="match status" value="1"/>
</dbReference>
<feature type="site" description="Important for catalytic activity, responsible for pKa modulation of the active site Glu and correct orientation of both the proton donor and substrate" evidence="6">
    <location>
        <position position="208"/>
    </location>
</feature>
<protein>
    <submittedName>
        <fullName evidence="10">Arabinan endo-1,5-alpha-L-arabinosidase</fullName>
    </submittedName>
</protein>
<dbReference type="InterPro" id="IPR032291">
    <property type="entry name" value="Abn2_C"/>
</dbReference>
<dbReference type="GO" id="GO:0004553">
    <property type="term" value="F:hydrolase activity, hydrolyzing O-glycosyl compounds"/>
    <property type="evidence" value="ECO:0007669"/>
    <property type="project" value="InterPro"/>
</dbReference>
<feature type="active site" description="Proton donor" evidence="5">
    <location>
        <position position="265"/>
    </location>
</feature>
<evidence type="ECO:0000259" key="9">
    <source>
        <dbReference type="Pfam" id="PF16369"/>
    </source>
</evidence>
<evidence type="ECO:0000256" key="4">
    <source>
        <dbReference type="ARBA" id="ARBA00023295"/>
    </source>
</evidence>
<dbReference type="InterPro" id="IPR006710">
    <property type="entry name" value="Glyco_hydro_43"/>
</dbReference>
<dbReference type="Pfam" id="PF04616">
    <property type="entry name" value="Glyco_hydro_43"/>
    <property type="match status" value="1"/>
</dbReference>
<keyword evidence="3 7" id="KW-0378">Hydrolase</keyword>
<proteinExistence type="inferred from homology"/>
<gene>
    <name evidence="10" type="ORF">DWX97_11925</name>
</gene>
<evidence type="ECO:0000256" key="5">
    <source>
        <dbReference type="PIRSR" id="PIRSR606710-1"/>
    </source>
</evidence>
<dbReference type="PROSITE" id="PS51257">
    <property type="entry name" value="PROKAR_LIPOPROTEIN"/>
    <property type="match status" value="1"/>
</dbReference>
<dbReference type="AlphaFoldDB" id="A0A412II48"/>
<evidence type="ECO:0000256" key="6">
    <source>
        <dbReference type="PIRSR" id="PIRSR606710-2"/>
    </source>
</evidence>
<evidence type="ECO:0000313" key="11">
    <source>
        <dbReference type="Proteomes" id="UP000283341"/>
    </source>
</evidence>
<dbReference type="EMBL" id="QRVJ01000008">
    <property type="protein sequence ID" value="RGS36857.1"/>
    <property type="molecule type" value="Genomic_DNA"/>
</dbReference>
<evidence type="ECO:0000256" key="8">
    <source>
        <dbReference type="SAM" id="Phobius"/>
    </source>
</evidence>